<dbReference type="InterPro" id="IPR000033">
    <property type="entry name" value="LDLR_classB_rpt"/>
</dbReference>
<keyword evidence="4" id="KW-1185">Reference proteome</keyword>
<dbReference type="AlphaFoldDB" id="A0A1M6RIB0"/>
<dbReference type="SMART" id="SM00429">
    <property type="entry name" value="IPT"/>
    <property type="match status" value="1"/>
</dbReference>
<dbReference type="SUPFAM" id="SSF81296">
    <property type="entry name" value="E set domains"/>
    <property type="match status" value="2"/>
</dbReference>
<dbReference type="STRING" id="156994.SAMN04488028_104186"/>
<dbReference type="SMART" id="SM00135">
    <property type="entry name" value="LY"/>
    <property type="match status" value="3"/>
</dbReference>
<reference evidence="4" key="1">
    <citation type="submission" date="2016-11" db="EMBL/GenBank/DDBJ databases">
        <authorList>
            <person name="Varghese N."/>
            <person name="Submissions S."/>
        </authorList>
    </citation>
    <scope>NUCLEOTIDE SEQUENCE [LARGE SCALE GENOMIC DNA]</scope>
    <source>
        <strain evidence="4">DSM 26134</strain>
    </source>
</reference>
<gene>
    <name evidence="3" type="ORF">SAMN04488028_104186</name>
</gene>
<dbReference type="CDD" id="cd00102">
    <property type="entry name" value="IPT"/>
    <property type="match status" value="1"/>
</dbReference>
<accession>A0A1M6RIB0</accession>
<name>A0A1M6RIB0_REIAG</name>
<dbReference type="Gene3D" id="2.120.10.30">
    <property type="entry name" value="TolB, C-terminal domain"/>
    <property type="match status" value="1"/>
</dbReference>
<dbReference type="PANTHER" id="PTHR46513">
    <property type="entry name" value="VITELLOGENIN RECEPTOR-LIKE PROTEIN-RELATED-RELATED"/>
    <property type="match status" value="1"/>
</dbReference>
<keyword evidence="1" id="KW-0812">Transmembrane</keyword>
<evidence type="ECO:0000313" key="4">
    <source>
        <dbReference type="Proteomes" id="UP000184474"/>
    </source>
</evidence>
<organism evidence="3 4">
    <name type="scientific">Reichenbachiella agariperforans</name>
    <dbReference type="NCBI Taxonomy" id="156994"/>
    <lineage>
        <taxon>Bacteria</taxon>
        <taxon>Pseudomonadati</taxon>
        <taxon>Bacteroidota</taxon>
        <taxon>Cytophagia</taxon>
        <taxon>Cytophagales</taxon>
        <taxon>Reichenbachiellaceae</taxon>
        <taxon>Reichenbachiella</taxon>
    </lineage>
</organism>
<dbReference type="EMBL" id="FRAA01000004">
    <property type="protein sequence ID" value="SHK32163.1"/>
    <property type="molecule type" value="Genomic_DNA"/>
</dbReference>
<proteinExistence type="predicted"/>
<protein>
    <submittedName>
        <fullName evidence="3">IPT/TIG domain-containing protein</fullName>
    </submittedName>
</protein>
<dbReference type="InterPro" id="IPR013783">
    <property type="entry name" value="Ig-like_fold"/>
</dbReference>
<dbReference type="SUPFAM" id="SSF63825">
    <property type="entry name" value="YWTD domain"/>
    <property type="match status" value="1"/>
</dbReference>
<evidence type="ECO:0000259" key="2">
    <source>
        <dbReference type="SMART" id="SM00429"/>
    </source>
</evidence>
<dbReference type="Pfam" id="PF01833">
    <property type="entry name" value="TIG"/>
    <property type="match status" value="2"/>
</dbReference>
<dbReference type="InterPro" id="IPR014756">
    <property type="entry name" value="Ig_E-set"/>
</dbReference>
<keyword evidence="1" id="KW-0472">Membrane</keyword>
<dbReference type="Gene3D" id="2.60.40.10">
    <property type="entry name" value="Immunoglobulins"/>
    <property type="match status" value="2"/>
</dbReference>
<feature type="transmembrane region" description="Helical" evidence="1">
    <location>
        <begin position="16"/>
        <end position="35"/>
    </location>
</feature>
<dbReference type="InterPro" id="IPR011042">
    <property type="entry name" value="6-blade_b-propeller_TolB-like"/>
</dbReference>
<evidence type="ECO:0000256" key="1">
    <source>
        <dbReference type="SAM" id="Phobius"/>
    </source>
</evidence>
<dbReference type="Proteomes" id="UP000184474">
    <property type="component" value="Unassembled WGS sequence"/>
</dbReference>
<dbReference type="InterPro" id="IPR002909">
    <property type="entry name" value="IPT_dom"/>
</dbReference>
<dbReference type="CDD" id="cd00603">
    <property type="entry name" value="IPT_PCSR"/>
    <property type="match status" value="1"/>
</dbReference>
<feature type="domain" description="IPT/TIG" evidence="2">
    <location>
        <begin position="150"/>
        <end position="231"/>
    </location>
</feature>
<evidence type="ECO:0000313" key="3">
    <source>
        <dbReference type="EMBL" id="SHK32163.1"/>
    </source>
</evidence>
<keyword evidence="1" id="KW-1133">Transmembrane helix</keyword>
<dbReference type="InterPro" id="IPR050778">
    <property type="entry name" value="Cueball_EGF_LRP_Nidogen"/>
</dbReference>
<sequence length="539" mass="57782">MKSNNKSTYTRTMKNYTGIVTATMLAVLITMVTLISSCKEDEGGEVPGGGELTITAIDPAKARIGEQVTITGTGFNPDYSQNEVKFYAGDDLTGGEATKIYETATLIKGTATSLVVEVPAKAQDGHIIVMANGEELESSMDFVVDTSIGNPVLTSLSPTNGYPGAEVVITGENFGESVEAIEVKFDEVVATISEVTNTTITTAVPEGMTEGEVQVNVSREGTAADKTLSYTVNKIPVDVKTAYWTATDGIYRGIISESGVIIIRLYADADENFGSANGIEVDVDGGQIYFSDQSNIFKAPINGEGPVELLYEGISSTGDIAIDKVSESVYFTARDSFKPVLTTNSYIIKGSLDGTQSLDTLYVFDRDFNPSSNQHEGPSPVSPKLYVANNKLYWTDRGKTLGVWEGSLDGTVEAKVLFDATDGLVGPSGITFDRESSKLFIADNGLSSGLESTIYVGNLNGEGDLETLVGPGDNVRAPSDMEIDTENGFVFWLNVTNENEMGETELNRASLDGEIVEVLFDDFNFANYFDLEIGEVLPE</sequence>